<dbReference type="Proteomes" id="UP001605036">
    <property type="component" value="Unassembled WGS sequence"/>
</dbReference>
<evidence type="ECO:0000313" key="2">
    <source>
        <dbReference type="Proteomes" id="UP001605036"/>
    </source>
</evidence>
<reference evidence="1 2" key="1">
    <citation type="submission" date="2024-09" db="EMBL/GenBank/DDBJ databases">
        <title>Chromosome-scale assembly of Riccia fluitans.</title>
        <authorList>
            <person name="Paukszto L."/>
            <person name="Sawicki J."/>
            <person name="Karawczyk K."/>
            <person name="Piernik-Szablinska J."/>
            <person name="Szczecinska M."/>
            <person name="Mazdziarz M."/>
        </authorList>
    </citation>
    <scope>NUCLEOTIDE SEQUENCE [LARGE SCALE GENOMIC DNA]</scope>
    <source>
        <strain evidence="1">Rf_01</strain>
        <tissue evidence="1">Aerial parts of the thallus</tissue>
    </source>
</reference>
<accession>A0ABD1ZAQ4</accession>
<proteinExistence type="predicted"/>
<gene>
    <name evidence="1" type="ORF">R1flu_012433</name>
</gene>
<protein>
    <submittedName>
        <fullName evidence="1">Uncharacterized protein</fullName>
    </submittedName>
</protein>
<name>A0ABD1ZAQ4_9MARC</name>
<dbReference type="EMBL" id="JBHFFA010000002">
    <property type="protein sequence ID" value="KAL2644846.1"/>
    <property type="molecule type" value="Genomic_DNA"/>
</dbReference>
<sequence length="177" mass="20566">MATRSQKDLKVKAKKVKIPHLTNVNKKKMEAWGLGELFADEWSQAHEDLVEELAVLAPVRLKHFQHNQLAFYHYAWLAITDPTAPTLDWGDAVEKTMNNEKMKEPKKWKVREQSISDIETEMEEEKETKGEFPNATWIGEASKSKPLDMKMAVDFNKWKVLFHNLGRETSKLLRLCT</sequence>
<keyword evidence="2" id="KW-1185">Reference proteome</keyword>
<comment type="caution">
    <text evidence="1">The sequence shown here is derived from an EMBL/GenBank/DDBJ whole genome shotgun (WGS) entry which is preliminary data.</text>
</comment>
<evidence type="ECO:0000313" key="1">
    <source>
        <dbReference type="EMBL" id="KAL2644846.1"/>
    </source>
</evidence>
<organism evidence="1 2">
    <name type="scientific">Riccia fluitans</name>
    <dbReference type="NCBI Taxonomy" id="41844"/>
    <lineage>
        <taxon>Eukaryota</taxon>
        <taxon>Viridiplantae</taxon>
        <taxon>Streptophyta</taxon>
        <taxon>Embryophyta</taxon>
        <taxon>Marchantiophyta</taxon>
        <taxon>Marchantiopsida</taxon>
        <taxon>Marchantiidae</taxon>
        <taxon>Marchantiales</taxon>
        <taxon>Ricciaceae</taxon>
        <taxon>Riccia</taxon>
    </lineage>
</organism>
<dbReference type="AlphaFoldDB" id="A0ABD1ZAQ4"/>